<evidence type="ECO:0000256" key="1">
    <source>
        <dbReference type="SAM" id="MobiDB-lite"/>
    </source>
</evidence>
<feature type="region of interest" description="Disordered" evidence="1">
    <location>
        <begin position="539"/>
        <end position="560"/>
    </location>
</feature>
<proteinExistence type="predicted"/>
<sequence length="614" mass="69434">MSDRSSIRRFEPTDNHNQGGGGDCRLTIPSSEHQHSPSLTTLNLGSHDDVDDDDKNNGQEGGDDWVEMIYKSLVDGSMLASCDEVGCYPVGWTRYRSSLSFPTMYLNILTGEMSNQEPGRMDSTSIHPAINLRDEDDYNHSRVTTRPTVTSNNHLHYHSCRSPQSWILAHISNFTSSCLEKIRRRDDAYANILSSRPRLPVPGSLKVIELSEEGETRKDDEVVVIDSDGEEDEQRIEKGVERIRVDSSPLPPVIVLSPSDRTSTNPPIQIVPERVTDETTTVRTRNSNSRGDGVRGPGPLRVVLPEVLARARDETTSSSSRLLRLTGFSEEGTIDDILSFILPINPSSSGNDLEGKKFSQLTSIVELPRPRRVWCPTGLRGYPKSLWTTTIDSNQQLSSVSDSSSTGFLSSRTHQRTFNHGRQNSRFVVIEYLSEEDQVSAHRALKSTPRFQPKFYDSPIVSHRGGSPEDLFEADLIFSTDEDEPILINLKSRFEELIETFKRFASQRRLLKLKPVWEKRNVKDGKMIEELIERLMERKRKTNGQNDNGRSGEGRGGLSEWMGEMKGDMKLDDKERQIRLVELIIKDSLKFGVLKLFNEFGKDKVQLTKMFRCS</sequence>
<evidence type="ECO:0000313" key="3">
    <source>
        <dbReference type="Proteomes" id="UP001153365"/>
    </source>
</evidence>
<feature type="compositionally biased region" description="Low complexity" evidence="1">
    <location>
        <begin position="278"/>
        <end position="290"/>
    </location>
</feature>
<reference evidence="2" key="1">
    <citation type="submission" date="2022-06" db="EMBL/GenBank/DDBJ databases">
        <authorList>
            <consortium name="SYNGENTA / RWTH Aachen University"/>
        </authorList>
    </citation>
    <scope>NUCLEOTIDE SEQUENCE</scope>
</reference>
<feature type="compositionally biased region" description="Basic and acidic residues" evidence="1">
    <location>
        <begin position="1"/>
        <end position="14"/>
    </location>
</feature>
<comment type="caution">
    <text evidence="2">The sequence shown here is derived from an EMBL/GenBank/DDBJ whole genome shotgun (WGS) entry which is preliminary data.</text>
</comment>
<protein>
    <submittedName>
        <fullName evidence="2">Uncharacterized protein</fullName>
    </submittedName>
</protein>
<name>A0AAV0AMV2_PHAPC</name>
<feature type="region of interest" description="Disordered" evidence="1">
    <location>
        <begin position="277"/>
        <end position="299"/>
    </location>
</feature>
<dbReference type="AlphaFoldDB" id="A0AAV0AMV2"/>
<gene>
    <name evidence="2" type="ORF">PPACK8108_LOCUS3584</name>
</gene>
<accession>A0AAV0AMV2</accession>
<dbReference type="EMBL" id="CALTRL010000634">
    <property type="protein sequence ID" value="CAH7669025.1"/>
    <property type="molecule type" value="Genomic_DNA"/>
</dbReference>
<keyword evidence="3" id="KW-1185">Reference proteome</keyword>
<feature type="compositionally biased region" description="Polar residues" evidence="1">
    <location>
        <begin position="28"/>
        <end position="44"/>
    </location>
</feature>
<dbReference type="Proteomes" id="UP001153365">
    <property type="component" value="Unassembled WGS sequence"/>
</dbReference>
<organism evidence="2 3">
    <name type="scientific">Phakopsora pachyrhizi</name>
    <name type="common">Asian soybean rust disease fungus</name>
    <dbReference type="NCBI Taxonomy" id="170000"/>
    <lineage>
        <taxon>Eukaryota</taxon>
        <taxon>Fungi</taxon>
        <taxon>Dikarya</taxon>
        <taxon>Basidiomycota</taxon>
        <taxon>Pucciniomycotina</taxon>
        <taxon>Pucciniomycetes</taxon>
        <taxon>Pucciniales</taxon>
        <taxon>Phakopsoraceae</taxon>
        <taxon>Phakopsora</taxon>
    </lineage>
</organism>
<feature type="region of interest" description="Disordered" evidence="1">
    <location>
        <begin position="1"/>
        <end position="63"/>
    </location>
</feature>
<evidence type="ECO:0000313" key="2">
    <source>
        <dbReference type="EMBL" id="CAH7669025.1"/>
    </source>
</evidence>